<evidence type="ECO:0000256" key="2">
    <source>
        <dbReference type="ARBA" id="ARBA00022649"/>
    </source>
</evidence>
<keyword evidence="3" id="KW-0805">Transcription regulation</keyword>
<evidence type="ECO:0000313" key="9">
    <source>
        <dbReference type="Proteomes" id="UP000247772"/>
    </source>
</evidence>
<evidence type="ECO:0000256" key="7">
    <source>
        <dbReference type="SAM" id="MobiDB-lite"/>
    </source>
</evidence>
<comment type="similarity">
    <text evidence="6">Belongs to the TacA antitoxin family.</text>
</comment>
<proteinExistence type="inferred from homology"/>
<protein>
    <submittedName>
        <fullName evidence="8">Uncharacterized protein (DUF1778 family)</fullName>
    </submittedName>
</protein>
<keyword evidence="4" id="KW-0238">DNA-binding</keyword>
<dbReference type="GO" id="GO:0006355">
    <property type="term" value="P:regulation of DNA-templated transcription"/>
    <property type="evidence" value="ECO:0007669"/>
    <property type="project" value="InterPro"/>
</dbReference>
<evidence type="ECO:0000256" key="4">
    <source>
        <dbReference type="ARBA" id="ARBA00023125"/>
    </source>
</evidence>
<keyword evidence="5" id="KW-0804">Transcription</keyword>
<dbReference type="OrthoDB" id="5297163at2"/>
<dbReference type="SUPFAM" id="SSF47598">
    <property type="entry name" value="Ribbon-helix-helix"/>
    <property type="match status" value="1"/>
</dbReference>
<evidence type="ECO:0000256" key="1">
    <source>
        <dbReference type="ARBA" id="ARBA00022491"/>
    </source>
</evidence>
<organism evidence="8 9">
    <name type="scientific">Paraburkholderia silvatlantica</name>
    <dbReference type="NCBI Taxonomy" id="321895"/>
    <lineage>
        <taxon>Bacteria</taxon>
        <taxon>Pseudomonadati</taxon>
        <taxon>Pseudomonadota</taxon>
        <taxon>Betaproteobacteria</taxon>
        <taxon>Burkholderiales</taxon>
        <taxon>Burkholderiaceae</taxon>
        <taxon>Paraburkholderia</taxon>
    </lineage>
</organism>
<evidence type="ECO:0000256" key="5">
    <source>
        <dbReference type="ARBA" id="ARBA00023163"/>
    </source>
</evidence>
<dbReference type="EMBL" id="QJSQ01000024">
    <property type="protein sequence ID" value="PYE17852.1"/>
    <property type="molecule type" value="Genomic_DNA"/>
</dbReference>
<sequence length="100" mass="10823">MPTPHAVAPKREALNMRITSDERNLIDRAAAARGQTRTDFILAAARAAAEETLVETALVRATPEVFAEFMARLDAAPAPNERLKRTMRTPAPWDAPSGAA</sequence>
<dbReference type="Proteomes" id="UP000247772">
    <property type="component" value="Unassembled WGS sequence"/>
</dbReference>
<dbReference type="PANTHER" id="PTHR35401:SF1">
    <property type="entry name" value="CYTOPLASMIC PROTEIN"/>
    <property type="match status" value="1"/>
</dbReference>
<evidence type="ECO:0000256" key="3">
    <source>
        <dbReference type="ARBA" id="ARBA00023015"/>
    </source>
</evidence>
<reference evidence="8 9" key="1">
    <citation type="submission" date="2018-06" db="EMBL/GenBank/DDBJ databases">
        <title>Genomic Encyclopedia of Type Strains, Phase IV (KMG-V): Genome sequencing to study the core and pangenomes of soil and plant-associated prokaryotes.</title>
        <authorList>
            <person name="Whitman W."/>
        </authorList>
    </citation>
    <scope>NUCLEOTIDE SEQUENCE [LARGE SCALE GENOMIC DNA]</scope>
    <source>
        <strain evidence="8 9">SRCL-318</strain>
    </source>
</reference>
<evidence type="ECO:0000313" key="8">
    <source>
        <dbReference type="EMBL" id="PYE17852.1"/>
    </source>
</evidence>
<dbReference type="Gene3D" id="1.20.5.780">
    <property type="entry name" value="Single helix bin"/>
    <property type="match status" value="1"/>
</dbReference>
<dbReference type="GO" id="GO:0003677">
    <property type="term" value="F:DNA binding"/>
    <property type="evidence" value="ECO:0007669"/>
    <property type="project" value="UniProtKB-KW"/>
</dbReference>
<dbReference type="InterPro" id="IPR014795">
    <property type="entry name" value="TacA_1-like"/>
</dbReference>
<evidence type="ECO:0000256" key="6">
    <source>
        <dbReference type="ARBA" id="ARBA00049988"/>
    </source>
</evidence>
<dbReference type="Pfam" id="PF08681">
    <property type="entry name" value="TacA1"/>
    <property type="match status" value="1"/>
</dbReference>
<keyword evidence="1" id="KW-0678">Repressor</keyword>
<feature type="region of interest" description="Disordered" evidence="7">
    <location>
        <begin position="77"/>
        <end position="100"/>
    </location>
</feature>
<dbReference type="InterPro" id="IPR010985">
    <property type="entry name" value="Ribbon_hlx_hlx"/>
</dbReference>
<dbReference type="RefSeq" id="WP_042270665.1">
    <property type="nucleotide sequence ID" value="NZ_QJSQ01000024.1"/>
</dbReference>
<name>A0A2V4TFN0_9BURK</name>
<accession>A0A2V4TFN0</accession>
<comment type="caution">
    <text evidence="8">The sequence shown here is derived from an EMBL/GenBank/DDBJ whole genome shotgun (WGS) entry which is preliminary data.</text>
</comment>
<keyword evidence="2" id="KW-1277">Toxin-antitoxin system</keyword>
<dbReference type="AlphaFoldDB" id="A0A2V4TFN0"/>
<gene>
    <name evidence="8" type="ORF">C7410_124106</name>
</gene>
<dbReference type="PANTHER" id="PTHR35401">
    <property type="entry name" value="COPG FAMILY HELIX-TURN-HELIX PROTEIN-RELATED-RELATED"/>
    <property type="match status" value="1"/>
</dbReference>